<dbReference type="Proteomes" id="UP000887540">
    <property type="component" value="Unplaced"/>
</dbReference>
<dbReference type="AlphaFoldDB" id="A0A914DXK5"/>
<evidence type="ECO:0000313" key="2">
    <source>
        <dbReference type="WBParaSite" id="ACRNAN_scaffold4432.g27761.t1"/>
    </source>
</evidence>
<reference evidence="2" key="1">
    <citation type="submission" date="2022-11" db="UniProtKB">
        <authorList>
            <consortium name="WormBaseParasite"/>
        </authorList>
    </citation>
    <scope>IDENTIFICATION</scope>
</reference>
<accession>A0A914DXK5</accession>
<dbReference type="Pfam" id="PF01359">
    <property type="entry name" value="Transposase_1"/>
    <property type="match status" value="1"/>
</dbReference>
<dbReference type="WBParaSite" id="ACRNAN_scaffold4432.g27761.t1">
    <property type="protein sequence ID" value="ACRNAN_scaffold4432.g27761.t1"/>
    <property type="gene ID" value="ACRNAN_scaffold4432.g27761"/>
</dbReference>
<name>A0A914DXK5_9BILA</name>
<evidence type="ECO:0000313" key="1">
    <source>
        <dbReference type="Proteomes" id="UP000887540"/>
    </source>
</evidence>
<keyword evidence="1" id="KW-1185">Reference proteome</keyword>
<sequence length="153" mass="18731">MLCVWWDRRGIVHWELLEKGETIKANLYCEQLEHIRRKLRNRRVPVVFLQDNAKPHVARQTLQKIRDMGWERLEHPLYSPDLFPSDYYLFRSLEHWLRGKRFTTVKEMRESLTEFFESKDDWNRRGIHQLEEQLQKVIESVGNTLNIVDMLFY</sequence>
<organism evidence="1 2">
    <name type="scientific">Acrobeloides nanus</name>
    <dbReference type="NCBI Taxonomy" id="290746"/>
    <lineage>
        <taxon>Eukaryota</taxon>
        <taxon>Metazoa</taxon>
        <taxon>Ecdysozoa</taxon>
        <taxon>Nematoda</taxon>
        <taxon>Chromadorea</taxon>
        <taxon>Rhabditida</taxon>
        <taxon>Tylenchina</taxon>
        <taxon>Cephalobomorpha</taxon>
        <taxon>Cephaloboidea</taxon>
        <taxon>Cephalobidae</taxon>
        <taxon>Acrobeloides</taxon>
    </lineage>
</organism>
<dbReference type="Gene3D" id="3.30.420.10">
    <property type="entry name" value="Ribonuclease H-like superfamily/Ribonuclease H"/>
    <property type="match status" value="1"/>
</dbReference>
<dbReference type="GO" id="GO:0003676">
    <property type="term" value="F:nucleic acid binding"/>
    <property type="evidence" value="ECO:0007669"/>
    <property type="project" value="InterPro"/>
</dbReference>
<dbReference type="PANTHER" id="PTHR46060">
    <property type="entry name" value="MARINER MOS1 TRANSPOSASE-LIKE PROTEIN"/>
    <property type="match status" value="1"/>
</dbReference>
<dbReference type="InterPro" id="IPR001888">
    <property type="entry name" value="Transposase_1"/>
</dbReference>
<protein>
    <submittedName>
        <fullName evidence="2">Transposase</fullName>
    </submittedName>
</protein>
<proteinExistence type="predicted"/>
<dbReference type="InterPro" id="IPR052709">
    <property type="entry name" value="Transposase-MT_Hybrid"/>
</dbReference>
<dbReference type="PANTHER" id="PTHR46060:SF1">
    <property type="entry name" value="MARINER MOS1 TRANSPOSASE-LIKE PROTEIN"/>
    <property type="match status" value="1"/>
</dbReference>
<dbReference type="InterPro" id="IPR036397">
    <property type="entry name" value="RNaseH_sf"/>
</dbReference>